<dbReference type="SMART" id="SM01057">
    <property type="entry name" value="Carb_anhydrase"/>
    <property type="match status" value="1"/>
</dbReference>
<dbReference type="InterPro" id="IPR023561">
    <property type="entry name" value="Carbonic_anhydrase_a-class"/>
</dbReference>
<dbReference type="PANTHER" id="PTHR18952:SF265">
    <property type="entry name" value="CARBONIC ANHYDRASE"/>
    <property type="match status" value="1"/>
</dbReference>
<organism evidence="9 10">
    <name type="scientific">Vibrio maritimus</name>
    <dbReference type="NCBI Taxonomy" id="990268"/>
    <lineage>
        <taxon>Bacteria</taxon>
        <taxon>Pseudomonadati</taxon>
        <taxon>Pseudomonadota</taxon>
        <taxon>Gammaproteobacteria</taxon>
        <taxon>Vibrionales</taxon>
        <taxon>Vibrionaceae</taxon>
        <taxon>Vibrio</taxon>
    </lineage>
</organism>
<dbReference type="Proteomes" id="UP000029224">
    <property type="component" value="Unassembled WGS sequence"/>
</dbReference>
<evidence type="ECO:0000256" key="1">
    <source>
        <dbReference type="ARBA" id="ARBA00010718"/>
    </source>
</evidence>
<keyword evidence="3" id="KW-0479">Metal-binding</keyword>
<dbReference type="InterPro" id="IPR036398">
    <property type="entry name" value="CA_dom_sf"/>
</dbReference>
<dbReference type="EMBL" id="BBMT01000001">
    <property type="protein sequence ID" value="GAL31636.1"/>
    <property type="molecule type" value="Genomic_DNA"/>
</dbReference>
<dbReference type="EC" id="4.2.1.1" evidence="2"/>
<reference evidence="9 10" key="2">
    <citation type="submission" date="2014-09" db="EMBL/GenBank/DDBJ databases">
        <authorList>
            <consortium name="NBRP consortium"/>
            <person name="Sawabe T."/>
            <person name="Meirelles P."/>
            <person name="Nakanishi M."/>
            <person name="Sayaka M."/>
            <person name="Hattori M."/>
            <person name="Ohkuma M."/>
        </authorList>
    </citation>
    <scope>NUCLEOTIDE SEQUENCE [LARGE SCALE GENOMIC DNA]</scope>
    <source>
        <strain evidence="9 10">JCM 19240</strain>
    </source>
</reference>
<keyword evidence="7" id="KW-0732">Signal</keyword>
<evidence type="ECO:0000256" key="6">
    <source>
        <dbReference type="ARBA" id="ARBA00048348"/>
    </source>
</evidence>
<dbReference type="GO" id="GO:0008270">
    <property type="term" value="F:zinc ion binding"/>
    <property type="evidence" value="ECO:0007669"/>
    <property type="project" value="InterPro"/>
</dbReference>
<keyword evidence="4" id="KW-0862">Zinc</keyword>
<comment type="catalytic activity">
    <reaction evidence="6">
        <text>hydrogencarbonate + H(+) = CO2 + H2O</text>
        <dbReference type="Rhea" id="RHEA:10748"/>
        <dbReference type="ChEBI" id="CHEBI:15377"/>
        <dbReference type="ChEBI" id="CHEBI:15378"/>
        <dbReference type="ChEBI" id="CHEBI:16526"/>
        <dbReference type="ChEBI" id="CHEBI:17544"/>
        <dbReference type="EC" id="4.2.1.1"/>
    </reaction>
</comment>
<feature type="domain" description="Alpha-carbonic anhydrase" evidence="8">
    <location>
        <begin position="24"/>
        <end position="243"/>
    </location>
</feature>
<dbReference type="SUPFAM" id="SSF51069">
    <property type="entry name" value="Carbonic anhydrase"/>
    <property type="match status" value="1"/>
</dbReference>
<feature type="signal peptide" evidence="7">
    <location>
        <begin position="1"/>
        <end position="18"/>
    </location>
</feature>
<dbReference type="OrthoDB" id="5327615at2"/>
<dbReference type="Gene3D" id="3.10.200.10">
    <property type="entry name" value="Alpha carbonic anhydrase"/>
    <property type="match status" value="1"/>
</dbReference>
<gene>
    <name evidence="9" type="ORF">JCM19240_5067</name>
</gene>
<accession>A0A090SVC1</accession>
<dbReference type="InterPro" id="IPR001148">
    <property type="entry name" value="CA_dom"/>
</dbReference>
<keyword evidence="10" id="KW-1185">Reference proteome</keyword>
<proteinExistence type="inferred from homology"/>
<reference evidence="9 10" key="1">
    <citation type="submission" date="2014-09" db="EMBL/GenBank/DDBJ databases">
        <title>Vibrio maritimus JCM 19240. (C210) whole genome shotgun sequence.</title>
        <authorList>
            <person name="Sawabe T."/>
            <person name="Meirelles P."/>
            <person name="Nakanishi M."/>
            <person name="Sayaka M."/>
            <person name="Hattori M."/>
            <person name="Ohkuma M."/>
        </authorList>
    </citation>
    <scope>NUCLEOTIDE SEQUENCE [LARGE SCALE GENOMIC DNA]</scope>
    <source>
        <strain evidence="9 10">JCM 19240</strain>
    </source>
</reference>
<evidence type="ECO:0000256" key="4">
    <source>
        <dbReference type="ARBA" id="ARBA00022833"/>
    </source>
</evidence>
<dbReference type="CDD" id="cd03124">
    <property type="entry name" value="alpha_CA_prokaryotic_like"/>
    <property type="match status" value="1"/>
</dbReference>
<evidence type="ECO:0000256" key="2">
    <source>
        <dbReference type="ARBA" id="ARBA00012925"/>
    </source>
</evidence>
<protein>
    <recommendedName>
        <fullName evidence="2">carbonic anhydrase</fullName>
        <ecNumber evidence="2">4.2.1.1</ecNumber>
    </recommendedName>
</protein>
<dbReference type="GO" id="GO:0004089">
    <property type="term" value="F:carbonate dehydratase activity"/>
    <property type="evidence" value="ECO:0007669"/>
    <property type="project" value="UniProtKB-EC"/>
</dbReference>
<name>A0A090SVC1_9VIBR</name>
<evidence type="ECO:0000256" key="3">
    <source>
        <dbReference type="ARBA" id="ARBA00022723"/>
    </source>
</evidence>
<dbReference type="Pfam" id="PF00194">
    <property type="entry name" value="Carb_anhydrase"/>
    <property type="match status" value="1"/>
</dbReference>
<evidence type="ECO:0000313" key="9">
    <source>
        <dbReference type="EMBL" id="GAL31636.1"/>
    </source>
</evidence>
<comment type="caution">
    <text evidence="9">The sequence shown here is derived from an EMBL/GenBank/DDBJ whole genome shotgun (WGS) entry which is preliminary data.</text>
</comment>
<keyword evidence="5 9" id="KW-0456">Lyase</keyword>
<dbReference type="PANTHER" id="PTHR18952">
    <property type="entry name" value="CARBONIC ANHYDRASE"/>
    <property type="match status" value="1"/>
</dbReference>
<dbReference type="AlphaFoldDB" id="A0A090SVC1"/>
<evidence type="ECO:0000256" key="5">
    <source>
        <dbReference type="ARBA" id="ARBA00023239"/>
    </source>
</evidence>
<dbReference type="InterPro" id="IPR041891">
    <property type="entry name" value="Alpha_CA_prokaryot-like"/>
</dbReference>
<dbReference type="PROSITE" id="PS51144">
    <property type="entry name" value="ALPHA_CA_2"/>
    <property type="match status" value="1"/>
</dbReference>
<evidence type="ECO:0000313" key="10">
    <source>
        <dbReference type="Proteomes" id="UP000029224"/>
    </source>
</evidence>
<evidence type="ECO:0000256" key="7">
    <source>
        <dbReference type="SAM" id="SignalP"/>
    </source>
</evidence>
<comment type="similarity">
    <text evidence="1">Belongs to the alpha-carbonic anhydrase family.</text>
</comment>
<sequence>MKTAIKLTLTISTMISMAAPAYSAQWGYGEGDGPATWGNISATCEQGQNQSPVDIETNKLTSAKKQPLAFDYQGQVKDVINNGHTIQVNVSGKNTLRIDGQDFELKQFHFHTPSENTINGKSAPLEAHFVHANEKGQLAVVAVMYREGERESAQLNSIVHTLPAKAQTITLEKEVNLGDLLPRVKDYYRYNGSLTTPPCSEGVRWLVLRDPQFIPKNQLKRLSSTMGENARPTQALNARLILE</sequence>
<evidence type="ECO:0000259" key="8">
    <source>
        <dbReference type="PROSITE" id="PS51144"/>
    </source>
</evidence>
<feature type="chain" id="PRO_5001865332" description="carbonic anhydrase" evidence="7">
    <location>
        <begin position="19"/>
        <end position="243"/>
    </location>
</feature>